<gene>
    <name evidence="2" type="ORF">BPOR_0608g00050</name>
</gene>
<evidence type="ECO:0000256" key="1">
    <source>
        <dbReference type="SAM" id="MobiDB-lite"/>
    </source>
</evidence>
<accession>A0A4Z1KHF3</accession>
<comment type="caution">
    <text evidence="2">The sequence shown here is derived from an EMBL/GenBank/DDBJ whole genome shotgun (WGS) entry which is preliminary data.</text>
</comment>
<proteinExistence type="predicted"/>
<sequence>MLAAPQGLSVHQAILPGLHEPFRVDGFLRLALHSSQSTAYNEGKGPRSFHQSRESGGRGSYSWPEGRDEVPRRTANTISRKRNVPSAMLYMLQMDERSDDHDARGIPLNHDDFDNEDCLPLDLDEAEEEEHSAILAPQNSSDPRSYHPHFSRHHGRHFNLHYLSCD</sequence>
<dbReference type="Proteomes" id="UP000297280">
    <property type="component" value="Unassembled WGS sequence"/>
</dbReference>
<dbReference type="AlphaFoldDB" id="A0A4Z1KHF3"/>
<keyword evidence="3" id="KW-1185">Reference proteome</keyword>
<evidence type="ECO:0000313" key="3">
    <source>
        <dbReference type="Proteomes" id="UP000297280"/>
    </source>
</evidence>
<name>A0A4Z1KHF3_9HELO</name>
<reference evidence="2 3" key="1">
    <citation type="submission" date="2017-12" db="EMBL/GenBank/DDBJ databases">
        <title>Comparative genomics of Botrytis spp.</title>
        <authorList>
            <person name="Valero-Jimenez C.A."/>
            <person name="Tapia P."/>
            <person name="Veloso J."/>
            <person name="Silva-Moreno E."/>
            <person name="Staats M."/>
            <person name="Valdes J.H."/>
            <person name="Van Kan J.A.L."/>
        </authorList>
    </citation>
    <scope>NUCLEOTIDE SEQUENCE [LARGE SCALE GENOMIC DNA]</scope>
    <source>
        <strain evidence="2 3">MUCL3349</strain>
    </source>
</reference>
<feature type="region of interest" description="Disordered" evidence="1">
    <location>
        <begin position="128"/>
        <end position="148"/>
    </location>
</feature>
<protein>
    <submittedName>
        <fullName evidence="2">Uncharacterized protein</fullName>
    </submittedName>
</protein>
<evidence type="ECO:0000313" key="2">
    <source>
        <dbReference type="EMBL" id="TGO83682.1"/>
    </source>
</evidence>
<organism evidence="2 3">
    <name type="scientific">Botrytis porri</name>
    <dbReference type="NCBI Taxonomy" id="87229"/>
    <lineage>
        <taxon>Eukaryota</taxon>
        <taxon>Fungi</taxon>
        <taxon>Dikarya</taxon>
        <taxon>Ascomycota</taxon>
        <taxon>Pezizomycotina</taxon>
        <taxon>Leotiomycetes</taxon>
        <taxon>Helotiales</taxon>
        <taxon>Sclerotiniaceae</taxon>
        <taxon>Botrytis</taxon>
    </lineage>
</organism>
<dbReference type="EMBL" id="PQXO01000607">
    <property type="protein sequence ID" value="TGO83682.1"/>
    <property type="molecule type" value="Genomic_DNA"/>
</dbReference>
<feature type="region of interest" description="Disordered" evidence="1">
    <location>
        <begin position="38"/>
        <end position="81"/>
    </location>
</feature>